<evidence type="ECO:0000256" key="1">
    <source>
        <dbReference type="SAM" id="MobiDB-lite"/>
    </source>
</evidence>
<dbReference type="InterPro" id="IPR000477">
    <property type="entry name" value="RT_dom"/>
</dbReference>
<sequence>MGLSAESNNKNSIVDAGVLSLGLDNGTRTNINNNPTVGSRAAPTNFHSMSAIIKDVKCVSETEWVSQVFYAIKERFGRMPRGGWDLILKKFNEKYLKCSSLYQLKKMVKPLNGNQNVGKRGDCSEGKSNMNIEISNFKNCLEELKVQLERIKSIPRESRKPTPKIQKNRVKTNILSGLNSAIYRITEDNPPQNMDQITDILYAAQQALPQSEKKNVMDILCRYGYKKSKKGELMRIEALMNDLIRIKEKQISIYNSRKEFRKDNACFELNRRRFYRNLSSNNEVTLYGFDDDDCLLFWENVWRKKNMDHVSYNCVDVRSTGGEAMEPQFTNELVKDMLKYAPDWKACGCDGTYNFFIKKMKSLHEFLCNEVIRIIKGEYMPESWFYTGLTYLIPKKDDCENPKDLRPITCMPTLYKLVTKCVNVKLSDFVDGLGLISDNQLGTRKQCQGAKEQALINQCLNKEYGNSLYSAWVDVKKAFDSVDHQFLFHILDSSGIPLWIINFVKSIVKKWKVNLHLDGRKIGSVKLTRGILQGDSLSPLLFVMVMDPLSRILNSKFPKLQINQEDLNMLTYSTNHLFFIDDLKIFALKEDSVIKMMEAVKEFFDIVGLEMNSEKSASNVKSLSCCETLEGINGYRYLGVFEDGGSNVLKNKPYEFDDIDKQIRRLLMTLKLHLQPANKERLYLDRKTFGRGLASISFKSELILMQFLKSLEKQSAVCLRRSGILRVIKTKKWHLATIAGFLTSKYAIADTESIDINSLKDIQKKYLLNKIKSKSLHSVMFKCLDESNVDLSTSSEWLAKGNNGPRSEALYCLLQDRNLFFANTRPLCNHCKKSKQTVDHLATQCGKMLNSDYLRRHDEVVKCVHLHICRMYGIKKNRKLKTHSVQSILSTQNVEIRVDTSIITENKVNFNKPDIFVYDKIKKEITLIEVGITSQDRLKQVEVEKLHKYDFLANELSLLYECQVKIIPVVLTWDGVVTRCFKNYMDKLYIEKSTMTYIQSVVLKRTLESMIIEHKHGMKITGEEYASATDQLVEMACRQDTPFKDKRRTTTDAEIENEEEQAADSSPKRRRETTNQD</sequence>
<dbReference type="PANTHER" id="PTHR35450:SF2">
    <property type="entry name" value="REVERSE TRANSCRIPTASE DOMAIN-CONTAINING PROTEIN"/>
    <property type="match status" value="1"/>
</dbReference>
<reference evidence="4" key="1">
    <citation type="submission" date="2025-08" db="UniProtKB">
        <authorList>
            <consortium name="RefSeq"/>
        </authorList>
    </citation>
    <scope>IDENTIFICATION</scope>
</reference>
<dbReference type="InterPro" id="IPR043502">
    <property type="entry name" value="DNA/RNA_pol_sf"/>
</dbReference>
<dbReference type="RefSeq" id="XP_029654028.1">
    <property type="nucleotide sequence ID" value="XM_029798168.1"/>
</dbReference>
<feature type="region of interest" description="Disordered" evidence="1">
    <location>
        <begin position="1043"/>
        <end position="1077"/>
    </location>
</feature>
<evidence type="ECO:0000313" key="4">
    <source>
        <dbReference type="RefSeq" id="XP_029654028.1"/>
    </source>
</evidence>
<protein>
    <submittedName>
        <fullName evidence="4">Uncharacterized protein LOC115227289</fullName>
    </submittedName>
</protein>
<name>A0A6P7TQK3_9MOLL</name>
<dbReference type="KEGG" id="osn:115227289"/>
<accession>A0A6P7TQK3</accession>
<dbReference type="PANTHER" id="PTHR35450">
    <property type="entry name" value="REVERSE TRANSCRIPTASE DOMAIN-CONTAINING PROTEIN"/>
    <property type="match status" value="1"/>
</dbReference>
<dbReference type="CDD" id="cd01650">
    <property type="entry name" value="RT_nLTR_like"/>
    <property type="match status" value="1"/>
</dbReference>
<feature type="domain" description="Reverse transcriptase" evidence="2">
    <location>
        <begin position="374"/>
        <end position="637"/>
    </location>
</feature>
<evidence type="ECO:0000259" key="2">
    <source>
        <dbReference type="PROSITE" id="PS50878"/>
    </source>
</evidence>
<feature type="compositionally biased region" description="Acidic residues" evidence="1">
    <location>
        <begin position="1053"/>
        <end position="1062"/>
    </location>
</feature>
<evidence type="ECO:0000313" key="3">
    <source>
        <dbReference type="Proteomes" id="UP000515154"/>
    </source>
</evidence>
<dbReference type="Pfam" id="PF00078">
    <property type="entry name" value="RVT_1"/>
    <property type="match status" value="1"/>
</dbReference>
<gene>
    <name evidence="4" type="primary">LOC115227289</name>
</gene>
<proteinExistence type="predicted"/>
<dbReference type="AlphaFoldDB" id="A0A6P7TQK3"/>
<dbReference type="PROSITE" id="PS50878">
    <property type="entry name" value="RT_POL"/>
    <property type="match status" value="1"/>
</dbReference>
<dbReference type="SUPFAM" id="SSF56672">
    <property type="entry name" value="DNA/RNA polymerases"/>
    <property type="match status" value="1"/>
</dbReference>
<keyword evidence="3" id="KW-1185">Reference proteome</keyword>
<organism evidence="3 4">
    <name type="scientific">Octopus sinensis</name>
    <name type="common">East Asian common octopus</name>
    <dbReference type="NCBI Taxonomy" id="2607531"/>
    <lineage>
        <taxon>Eukaryota</taxon>
        <taxon>Metazoa</taxon>
        <taxon>Spiralia</taxon>
        <taxon>Lophotrochozoa</taxon>
        <taxon>Mollusca</taxon>
        <taxon>Cephalopoda</taxon>
        <taxon>Coleoidea</taxon>
        <taxon>Octopodiformes</taxon>
        <taxon>Octopoda</taxon>
        <taxon>Incirrata</taxon>
        <taxon>Octopodidae</taxon>
        <taxon>Octopus</taxon>
    </lineage>
</organism>
<dbReference type="Proteomes" id="UP000515154">
    <property type="component" value="Unplaced"/>
</dbReference>